<dbReference type="GO" id="GO:0106292">
    <property type="term" value="F:superoxide-generating NADPH oxidase activity"/>
    <property type="evidence" value="ECO:0007669"/>
    <property type="project" value="UniProtKB-ARBA"/>
</dbReference>
<name>A0A8S9JWE3_BRACR</name>
<evidence type="ECO:0000256" key="14">
    <source>
        <dbReference type="RuleBase" id="RU003779"/>
    </source>
</evidence>
<keyword evidence="5 14" id="KW-0679">Respiratory chain</keyword>
<dbReference type="GO" id="GO:0102721">
    <property type="term" value="F:ubiquinol:oxygen oxidoreductase activity"/>
    <property type="evidence" value="ECO:0007669"/>
    <property type="project" value="UniProtKB-EC"/>
</dbReference>
<dbReference type="SMART" id="SM00248">
    <property type="entry name" value="ANK"/>
    <property type="match status" value="3"/>
</dbReference>
<organism evidence="17">
    <name type="scientific">Brassica cretica</name>
    <name type="common">Mustard</name>
    <dbReference type="NCBI Taxonomy" id="69181"/>
    <lineage>
        <taxon>Eukaryota</taxon>
        <taxon>Viridiplantae</taxon>
        <taxon>Streptophyta</taxon>
        <taxon>Embryophyta</taxon>
        <taxon>Tracheophyta</taxon>
        <taxon>Spermatophyta</taxon>
        <taxon>Magnoliopsida</taxon>
        <taxon>eudicotyledons</taxon>
        <taxon>Gunneridae</taxon>
        <taxon>Pentapetalae</taxon>
        <taxon>rosids</taxon>
        <taxon>malvids</taxon>
        <taxon>Brassicales</taxon>
        <taxon>Brassicaceae</taxon>
        <taxon>Brassiceae</taxon>
        <taxon>Brassica</taxon>
    </lineage>
</organism>
<keyword evidence="7 14" id="KW-0479">Metal-binding</keyword>
<dbReference type="InterPro" id="IPR002680">
    <property type="entry name" value="AOX"/>
</dbReference>
<dbReference type="PANTHER" id="PTHR31803">
    <property type="entry name" value="ALTERNATIVE OXIDASE"/>
    <property type="match status" value="1"/>
</dbReference>
<comment type="subcellular location">
    <subcellularLocation>
        <location evidence="2">Membrane</location>
    </subcellularLocation>
</comment>
<comment type="catalytic activity">
    <reaction evidence="1 14">
        <text>2 a ubiquinol + O2 = 2 a ubiquinone + 2 H2O</text>
        <dbReference type="Rhea" id="RHEA:30255"/>
        <dbReference type="Rhea" id="RHEA-COMP:9565"/>
        <dbReference type="Rhea" id="RHEA-COMP:9566"/>
        <dbReference type="ChEBI" id="CHEBI:15377"/>
        <dbReference type="ChEBI" id="CHEBI:15379"/>
        <dbReference type="ChEBI" id="CHEBI:16389"/>
        <dbReference type="ChEBI" id="CHEBI:17976"/>
        <dbReference type="EC" id="1.10.3.11"/>
    </reaction>
</comment>
<comment type="caution">
    <text evidence="17">The sequence shown here is derived from an EMBL/GenBank/DDBJ whole genome shotgun (WGS) entry which is preliminary data.</text>
</comment>
<evidence type="ECO:0000256" key="1">
    <source>
        <dbReference type="ARBA" id="ARBA00001192"/>
    </source>
</evidence>
<dbReference type="InterPro" id="IPR002110">
    <property type="entry name" value="Ankyrin_rpt"/>
</dbReference>
<reference evidence="17" key="1">
    <citation type="submission" date="2019-12" db="EMBL/GenBank/DDBJ databases">
        <title>Genome sequencing and annotation of Brassica cretica.</title>
        <authorList>
            <person name="Studholme D.J."/>
            <person name="Sarris P.F."/>
        </authorList>
    </citation>
    <scope>NUCLEOTIDE SEQUENCE</scope>
    <source>
        <strain evidence="17">PFS-102/07</strain>
        <tissue evidence="17">Leaf</tissue>
    </source>
</reference>
<feature type="transmembrane region" description="Helical" evidence="15">
    <location>
        <begin position="146"/>
        <end position="165"/>
    </location>
</feature>
<proteinExistence type="inferred from homology"/>
<evidence type="ECO:0000256" key="5">
    <source>
        <dbReference type="ARBA" id="ARBA00022660"/>
    </source>
</evidence>
<dbReference type="PROSITE" id="PS51490">
    <property type="entry name" value="KHA"/>
    <property type="match status" value="1"/>
</dbReference>
<dbReference type="GO" id="GO:0016117">
    <property type="term" value="P:carotenoid biosynthetic process"/>
    <property type="evidence" value="ECO:0007669"/>
    <property type="project" value="TreeGrafter"/>
</dbReference>
<dbReference type="SUPFAM" id="SSF48403">
    <property type="entry name" value="Ankyrin repeat"/>
    <property type="match status" value="1"/>
</dbReference>
<evidence type="ECO:0000256" key="2">
    <source>
        <dbReference type="ARBA" id="ARBA00004370"/>
    </source>
</evidence>
<keyword evidence="10 14" id="KW-0560">Oxidoreductase</keyword>
<gene>
    <name evidence="17" type="ORF">F2Q70_00034837</name>
</gene>
<keyword evidence="13" id="KW-0040">ANK repeat</keyword>
<dbReference type="GO" id="GO:0005739">
    <property type="term" value="C:mitochondrion"/>
    <property type="evidence" value="ECO:0007669"/>
    <property type="project" value="TreeGrafter"/>
</dbReference>
<dbReference type="PROSITE" id="PS50088">
    <property type="entry name" value="ANK_REPEAT"/>
    <property type="match status" value="1"/>
</dbReference>
<evidence type="ECO:0000256" key="11">
    <source>
        <dbReference type="ARBA" id="ARBA00023004"/>
    </source>
</evidence>
<dbReference type="PROSITE" id="PS50297">
    <property type="entry name" value="ANK_REP_REGION"/>
    <property type="match status" value="1"/>
</dbReference>
<dbReference type="GO" id="GO:0016020">
    <property type="term" value="C:membrane"/>
    <property type="evidence" value="ECO:0007669"/>
    <property type="project" value="UniProtKB-SubCell"/>
</dbReference>
<keyword evidence="6 14" id="KW-0812">Transmembrane</keyword>
<feature type="transmembrane region" description="Helical" evidence="15">
    <location>
        <begin position="83"/>
        <end position="104"/>
    </location>
</feature>
<evidence type="ECO:0000259" key="16">
    <source>
        <dbReference type="PROSITE" id="PS51490"/>
    </source>
</evidence>
<dbReference type="Pfam" id="PF12796">
    <property type="entry name" value="Ank_2"/>
    <property type="match status" value="1"/>
</dbReference>
<dbReference type="GO" id="GO:0009579">
    <property type="term" value="C:thylakoid"/>
    <property type="evidence" value="ECO:0007669"/>
    <property type="project" value="TreeGrafter"/>
</dbReference>
<dbReference type="GO" id="GO:0010230">
    <property type="term" value="P:alternative respiration"/>
    <property type="evidence" value="ECO:0007669"/>
    <property type="project" value="TreeGrafter"/>
</dbReference>
<dbReference type="InterPro" id="IPR036770">
    <property type="entry name" value="Ankyrin_rpt-contain_sf"/>
</dbReference>
<evidence type="ECO:0000256" key="8">
    <source>
        <dbReference type="ARBA" id="ARBA00022982"/>
    </source>
</evidence>
<comment type="similarity">
    <text evidence="3 14">Belongs to the alternative oxidase family.</text>
</comment>
<evidence type="ECO:0000256" key="13">
    <source>
        <dbReference type="PROSITE-ProRule" id="PRU00023"/>
    </source>
</evidence>
<evidence type="ECO:0000256" key="9">
    <source>
        <dbReference type="ARBA" id="ARBA00022989"/>
    </source>
</evidence>
<evidence type="ECO:0000256" key="15">
    <source>
        <dbReference type="SAM" id="Phobius"/>
    </source>
</evidence>
<evidence type="ECO:0000256" key="3">
    <source>
        <dbReference type="ARBA" id="ARBA00008388"/>
    </source>
</evidence>
<evidence type="ECO:0000313" key="17">
    <source>
        <dbReference type="EMBL" id="KAF2585716.1"/>
    </source>
</evidence>
<comment type="cofactor">
    <cofactor evidence="14">
        <name>Fe cation</name>
        <dbReference type="ChEBI" id="CHEBI:24875"/>
    </cofactor>
    <text evidence="14">Binds 2 iron ions per subunit.</text>
</comment>
<dbReference type="Pfam" id="PF11834">
    <property type="entry name" value="KHA"/>
    <property type="match status" value="1"/>
</dbReference>
<dbReference type="GO" id="GO:0046872">
    <property type="term" value="F:metal ion binding"/>
    <property type="evidence" value="ECO:0007669"/>
    <property type="project" value="UniProtKB-UniRule"/>
</dbReference>
<dbReference type="InterPro" id="IPR038659">
    <property type="entry name" value="AOX_sf"/>
</dbReference>
<feature type="domain" description="KHA" evidence="16">
    <location>
        <begin position="406"/>
        <end position="483"/>
    </location>
</feature>
<protein>
    <recommendedName>
        <fullName evidence="14">Ubiquinol oxidase</fullName>
        <ecNumber evidence="14">1.10.3.11</ecNumber>
    </recommendedName>
</protein>
<sequence>MVNVRRVQATILQDDEEKVVVEESFKAETFPGKGPLLEEESDTSSSALEASVIKLEQGVNVFLTDSVIKILDTLYRDRTYPRFFVLETIARVPYFAFMSVLHMYETFGWWRRADYLKVHFAESWNEMHHLLIMEELGGNSWWFDRFLGQIVATFYYFMTVFLYIVSPRMAYHFSECVESHAFETYDKFLKTNGVDKSGASEDIAFICLDIILEKVSPESLELCLERRIRDTFIPFLPRYHDCWCMEAYDLLWTHRKKSLSDAKGLVKSIVRLTRVYVCGLEKPKLGNMVKEQNVTGNTALWEAISKKHHSIFRILYHFAAISDPHVAGDLLCEAVRQNNVEVIEDLLKQGINVDTKDHHGFTALKVAMSQNQMDMVNLLNMNGADMVTNEPTSLEKLRVVEKEKERVSIFRGHPLERKERSSYEAGMLILLPPSLDDLKKIAEEKLGFNGSEMMVTNEDGAEIDSIEVIRDNDKLYFVEKIII</sequence>
<keyword evidence="4" id="KW-0813">Transport</keyword>
<accession>A0A8S9JWE3</accession>
<dbReference type="GO" id="GO:0009916">
    <property type="term" value="F:alternative oxidase activity"/>
    <property type="evidence" value="ECO:0007669"/>
    <property type="project" value="UniProtKB-UniRule"/>
</dbReference>
<dbReference type="Gene3D" id="1.20.1260.140">
    <property type="entry name" value="Alternative oxidase"/>
    <property type="match status" value="1"/>
</dbReference>
<dbReference type="Gene3D" id="1.25.40.20">
    <property type="entry name" value="Ankyrin repeat-containing domain"/>
    <property type="match status" value="1"/>
</dbReference>
<evidence type="ECO:0000256" key="7">
    <source>
        <dbReference type="ARBA" id="ARBA00022723"/>
    </source>
</evidence>
<keyword evidence="12 14" id="KW-0472">Membrane</keyword>
<dbReference type="Pfam" id="PF01786">
    <property type="entry name" value="AOX"/>
    <property type="match status" value="1"/>
</dbReference>
<dbReference type="EC" id="1.10.3.11" evidence="14"/>
<keyword evidence="9 15" id="KW-1133">Transmembrane helix</keyword>
<feature type="repeat" description="ANK" evidence="13">
    <location>
        <begin position="359"/>
        <end position="391"/>
    </location>
</feature>
<dbReference type="AlphaFoldDB" id="A0A8S9JWE3"/>
<keyword evidence="11 14" id="KW-0408">Iron</keyword>
<dbReference type="EMBL" id="QGKY02000246">
    <property type="protein sequence ID" value="KAF2585716.1"/>
    <property type="molecule type" value="Genomic_DNA"/>
</dbReference>
<evidence type="ECO:0000256" key="12">
    <source>
        <dbReference type="ARBA" id="ARBA00023136"/>
    </source>
</evidence>
<evidence type="ECO:0000256" key="10">
    <source>
        <dbReference type="ARBA" id="ARBA00023002"/>
    </source>
</evidence>
<evidence type="ECO:0000256" key="6">
    <source>
        <dbReference type="ARBA" id="ARBA00022692"/>
    </source>
</evidence>
<dbReference type="InterPro" id="IPR021789">
    <property type="entry name" value="KHA_dom"/>
</dbReference>
<keyword evidence="8 14" id="KW-0249">Electron transport</keyword>
<dbReference type="GO" id="GO:0098803">
    <property type="term" value="C:respiratory chain complex"/>
    <property type="evidence" value="ECO:0007669"/>
    <property type="project" value="UniProtKB-UniRule"/>
</dbReference>
<dbReference type="PANTHER" id="PTHR31803:SF10">
    <property type="entry name" value="UBIQUINOL OXIDASE 4, CHLOROPLASTIC_CHROMOPLASTIC"/>
    <property type="match status" value="1"/>
</dbReference>
<evidence type="ECO:0000256" key="4">
    <source>
        <dbReference type="ARBA" id="ARBA00022448"/>
    </source>
</evidence>